<feature type="transmembrane region" description="Helical" evidence="7">
    <location>
        <begin position="126"/>
        <end position="146"/>
    </location>
</feature>
<evidence type="ECO:0000256" key="4">
    <source>
        <dbReference type="ARBA" id="ARBA00022847"/>
    </source>
</evidence>
<dbReference type="PANTHER" id="PTHR10361:SF28">
    <property type="entry name" value="P3 PROTEIN-RELATED"/>
    <property type="match status" value="1"/>
</dbReference>
<evidence type="ECO:0000256" key="6">
    <source>
        <dbReference type="ARBA" id="ARBA00023136"/>
    </source>
</evidence>
<dbReference type="Proteomes" id="UP000659654">
    <property type="component" value="Unassembled WGS sequence"/>
</dbReference>
<keyword evidence="5 7" id="KW-1133">Transmembrane helix</keyword>
<dbReference type="eggNOG" id="KOG2718">
    <property type="taxonomic scope" value="Eukaryota"/>
</dbReference>
<keyword evidence="4" id="KW-0769">Symport</keyword>
<dbReference type="PANTHER" id="PTHR10361">
    <property type="entry name" value="SODIUM-BILE ACID COTRANSPORTER"/>
    <property type="match status" value="1"/>
</dbReference>
<evidence type="ECO:0000313" key="12">
    <source>
        <dbReference type="WBParaSite" id="BXY_0257700.1"/>
    </source>
</evidence>
<evidence type="ECO:0000256" key="3">
    <source>
        <dbReference type="ARBA" id="ARBA00022692"/>
    </source>
</evidence>
<dbReference type="GO" id="GO:0016020">
    <property type="term" value="C:membrane"/>
    <property type="evidence" value="ECO:0007669"/>
    <property type="project" value="UniProtKB-SubCell"/>
</dbReference>
<keyword evidence="4" id="KW-0813">Transport</keyword>
<name>A0A1I7RPD6_BURXY</name>
<comment type="subcellular location">
    <subcellularLocation>
        <location evidence="1">Membrane</location>
        <topology evidence="1">Multi-pass membrane protein</topology>
    </subcellularLocation>
</comment>
<dbReference type="OrthoDB" id="203097at2759"/>
<dbReference type="AlphaFoldDB" id="A0A1I7RPD6"/>
<protein>
    <submittedName>
        <fullName evidence="8">(pine wood nematode) hypothetical protein</fullName>
    </submittedName>
</protein>
<evidence type="ECO:0000313" key="10">
    <source>
        <dbReference type="Proteomes" id="UP000095284"/>
    </source>
</evidence>
<dbReference type="WBParaSite" id="BXY_0257700.1">
    <property type="protein sequence ID" value="BXY_0257700.1"/>
    <property type="gene ID" value="BXY_0257700"/>
</dbReference>
<dbReference type="InterPro" id="IPR038770">
    <property type="entry name" value="Na+/solute_symporter_sf"/>
</dbReference>
<sequence length="412" mass="46579">MDRFILLVLSSSVYGQIAFKFNKNDFVELRSEEKKVVKVVATSHYDTIDVPIQFKCSNNESCVIACSNDRLTLDGNNNFTEEIKLRIEGIFIGNNKLVAVIDGKEEIQPLDIRIQRSEYESQVSKVFSVVATFFIVAVTFLIGTQLEFHRMVEIMKKPVGPLCGFFCQFFFMPLIGFGLAYYLLADAENSMKLAFFAVAVSPGGGKSSFWTIIFDGNLDLSVCMTFIETLGAAVMTPLWMYTLGSVFFDNHINVPLLKFIESLAIVLIPTSLGIFSIQFAPHWISKIKVVIKYFTWILVIVLTSVGIYANYYIFAFINWKIVVASCVLPWSGYIIAFLFAVIMHQNFQNAITIAIETGIQNVGIAFTIMLYTFPEFEKDIAMVIPITVVLVTDKPLFLIWLVKKCFFGKKKE</sequence>
<dbReference type="GO" id="GO:0015293">
    <property type="term" value="F:symporter activity"/>
    <property type="evidence" value="ECO:0007669"/>
    <property type="project" value="UniProtKB-KW"/>
</dbReference>
<dbReference type="InterPro" id="IPR002657">
    <property type="entry name" value="BilAc:Na_symport/Acr3"/>
</dbReference>
<feature type="transmembrane region" description="Helical" evidence="7">
    <location>
        <begin position="293"/>
        <end position="313"/>
    </location>
</feature>
<dbReference type="Pfam" id="PF01758">
    <property type="entry name" value="SBF"/>
    <property type="match status" value="1"/>
</dbReference>
<dbReference type="Proteomes" id="UP000582659">
    <property type="component" value="Unassembled WGS sequence"/>
</dbReference>
<feature type="transmembrane region" description="Helical" evidence="7">
    <location>
        <begin position="158"/>
        <end position="181"/>
    </location>
</feature>
<keyword evidence="6 7" id="KW-0472">Membrane</keyword>
<dbReference type="InterPro" id="IPR004710">
    <property type="entry name" value="Bilac:Na_transpt"/>
</dbReference>
<reference evidence="9" key="2">
    <citation type="submission" date="2020-08" db="EMBL/GenBank/DDBJ databases">
        <authorList>
            <person name="Kikuchi T."/>
        </authorList>
    </citation>
    <scope>NUCLEOTIDE SEQUENCE</scope>
    <source>
        <strain evidence="8">Ka4C1</strain>
    </source>
</reference>
<feature type="transmembrane region" description="Helical" evidence="7">
    <location>
        <begin position="259"/>
        <end position="281"/>
    </location>
</feature>
<dbReference type="Gene3D" id="1.20.1530.20">
    <property type="match status" value="1"/>
</dbReference>
<keyword evidence="3 7" id="KW-0812">Transmembrane</keyword>
<proteinExistence type="inferred from homology"/>
<reference evidence="12" key="1">
    <citation type="submission" date="2016-11" db="UniProtKB">
        <authorList>
            <consortium name="WormBaseParasite"/>
        </authorList>
    </citation>
    <scope>IDENTIFICATION</scope>
</reference>
<evidence type="ECO:0000313" key="11">
    <source>
        <dbReference type="Proteomes" id="UP000659654"/>
    </source>
</evidence>
<evidence type="ECO:0000256" key="2">
    <source>
        <dbReference type="ARBA" id="ARBA00006528"/>
    </source>
</evidence>
<evidence type="ECO:0000256" key="5">
    <source>
        <dbReference type="ARBA" id="ARBA00022989"/>
    </source>
</evidence>
<evidence type="ECO:0000313" key="8">
    <source>
        <dbReference type="EMBL" id="CAD5214851.1"/>
    </source>
</evidence>
<dbReference type="SMR" id="A0A1I7RPD6"/>
<dbReference type="Proteomes" id="UP000095284">
    <property type="component" value="Unplaced"/>
</dbReference>
<accession>A0A1I7RPD6</accession>
<comment type="similarity">
    <text evidence="2">Belongs to the bile acid:sodium symporter (BASS) (TC 2.A.28) family.</text>
</comment>
<evidence type="ECO:0000313" key="9">
    <source>
        <dbReference type="EMBL" id="CAG9095846.1"/>
    </source>
</evidence>
<gene>
    <name evidence="8" type="ORF">BXYJ_LOCUS3736</name>
</gene>
<feature type="transmembrane region" description="Helical" evidence="7">
    <location>
        <begin position="319"/>
        <end position="341"/>
    </location>
</feature>
<dbReference type="EMBL" id="CAJFCV020000002">
    <property type="protein sequence ID" value="CAG9095846.1"/>
    <property type="molecule type" value="Genomic_DNA"/>
</dbReference>
<dbReference type="EMBL" id="CAJFDI010000002">
    <property type="protein sequence ID" value="CAD5214851.1"/>
    <property type="molecule type" value="Genomic_DNA"/>
</dbReference>
<keyword evidence="11" id="KW-1185">Reference proteome</keyword>
<organism evidence="10 12">
    <name type="scientific">Bursaphelenchus xylophilus</name>
    <name type="common">Pinewood nematode worm</name>
    <name type="synonym">Aphelenchoides xylophilus</name>
    <dbReference type="NCBI Taxonomy" id="6326"/>
    <lineage>
        <taxon>Eukaryota</taxon>
        <taxon>Metazoa</taxon>
        <taxon>Ecdysozoa</taxon>
        <taxon>Nematoda</taxon>
        <taxon>Chromadorea</taxon>
        <taxon>Rhabditida</taxon>
        <taxon>Tylenchina</taxon>
        <taxon>Tylenchomorpha</taxon>
        <taxon>Aphelenchoidea</taxon>
        <taxon>Aphelenchoididae</taxon>
        <taxon>Bursaphelenchus</taxon>
    </lineage>
</organism>
<feature type="transmembrane region" description="Helical" evidence="7">
    <location>
        <begin position="380"/>
        <end position="402"/>
    </location>
</feature>
<feature type="transmembrane region" description="Helical" evidence="7">
    <location>
        <begin position="193"/>
        <end position="213"/>
    </location>
</feature>
<evidence type="ECO:0000256" key="1">
    <source>
        <dbReference type="ARBA" id="ARBA00004141"/>
    </source>
</evidence>
<evidence type="ECO:0000256" key="7">
    <source>
        <dbReference type="SAM" id="Phobius"/>
    </source>
</evidence>